<dbReference type="PROSITE" id="PS50956">
    <property type="entry name" value="HTH_ASNC_2"/>
    <property type="match status" value="1"/>
</dbReference>
<dbReference type="Gene3D" id="3.30.70.920">
    <property type="match status" value="1"/>
</dbReference>
<dbReference type="InterPro" id="IPR000485">
    <property type="entry name" value="AsnC-type_HTH_dom"/>
</dbReference>
<dbReference type="Pfam" id="PF01037">
    <property type="entry name" value="AsnC_trans_reg"/>
    <property type="match status" value="1"/>
</dbReference>
<evidence type="ECO:0000313" key="6">
    <source>
        <dbReference type="Proteomes" id="UP000014660"/>
    </source>
</evidence>
<evidence type="ECO:0000313" key="5">
    <source>
        <dbReference type="EMBL" id="AGO61634.1"/>
    </source>
</evidence>
<dbReference type="Proteomes" id="UP000014660">
    <property type="component" value="Chromosome"/>
</dbReference>
<keyword evidence="1" id="KW-0805">Transcription regulation</keyword>
<dbReference type="SUPFAM" id="SSF46785">
    <property type="entry name" value="Winged helix' DNA-binding domain"/>
    <property type="match status" value="1"/>
</dbReference>
<dbReference type="InterPro" id="IPR036390">
    <property type="entry name" value="WH_DNA-bd_sf"/>
</dbReference>
<dbReference type="InterPro" id="IPR036388">
    <property type="entry name" value="WH-like_DNA-bd_sf"/>
</dbReference>
<feature type="domain" description="HTH asnC-type" evidence="4">
    <location>
        <begin position="10"/>
        <end position="71"/>
    </location>
</feature>
<dbReference type="InterPro" id="IPR019887">
    <property type="entry name" value="Tscrpt_reg_AsnC/Lrp_C"/>
</dbReference>
<dbReference type="Gene3D" id="1.10.10.10">
    <property type="entry name" value="Winged helix-like DNA-binding domain superfamily/Winged helix DNA-binding domain"/>
    <property type="match status" value="1"/>
</dbReference>
<evidence type="ECO:0000256" key="3">
    <source>
        <dbReference type="ARBA" id="ARBA00023163"/>
    </source>
</evidence>
<dbReference type="Pfam" id="PF13412">
    <property type="entry name" value="HTH_24"/>
    <property type="match status" value="1"/>
</dbReference>
<dbReference type="EMBL" id="CP004145">
    <property type="protein sequence ID" value="AGO61634.1"/>
    <property type="molecule type" value="Genomic_DNA"/>
</dbReference>
<dbReference type="SMART" id="SM00344">
    <property type="entry name" value="HTH_ASNC"/>
    <property type="match status" value="1"/>
</dbReference>
<evidence type="ECO:0000256" key="1">
    <source>
        <dbReference type="ARBA" id="ARBA00023015"/>
    </source>
</evidence>
<dbReference type="GO" id="GO:0005829">
    <property type="term" value="C:cytosol"/>
    <property type="evidence" value="ECO:0007669"/>
    <property type="project" value="TreeGrafter"/>
</dbReference>
<evidence type="ECO:0000256" key="2">
    <source>
        <dbReference type="ARBA" id="ARBA00023125"/>
    </source>
</evidence>
<accession>S0ATV2</accession>
<proteinExistence type="predicted"/>
<protein>
    <submittedName>
        <fullName evidence="5">AsnC family transcriptional regulator</fullName>
    </submittedName>
</protein>
<organism evidence="5 6">
    <name type="scientific">Ferroplasma acidarmanus Fer1</name>
    <dbReference type="NCBI Taxonomy" id="333146"/>
    <lineage>
        <taxon>Archaea</taxon>
        <taxon>Methanobacteriati</taxon>
        <taxon>Thermoplasmatota</taxon>
        <taxon>Thermoplasmata</taxon>
        <taxon>Thermoplasmatales</taxon>
        <taxon>Ferroplasmaceae</taxon>
        <taxon>Ferroplasma</taxon>
    </lineage>
</organism>
<keyword evidence="6" id="KW-1185">Reference proteome</keyword>
<dbReference type="AlphaFoldDB" id="S0ATV2"/>
<dbReference type="KEGG" id="fac:FACI_IFERC01G1654"/>
<reference evidence="5 6" key="1">
    <citation type="journal article" date="2007" name="Proc. Natl. Acad. Sci. U.S.A.">
        <title>Genome dynamics in a natural archaeal population.</title>
        <authorList>
            <person name="Allen E.E."/>
            <person name="Tyson G.W."/>
            <person name="Whitaker R.J."/>
            <person name="Detter J.C."/>
            <person name="Richardson P.M."/>
            <person name="Banfield J.F."/>
        </authorList>
    </citation>
    <scope>NUCLEOTIDE SEQUENCE [LARGE SCALE GENOMIC DNA]</scope>
    <source>
        <strain evidence="6">fer1</strain>
    </source>
</reference>
<dbReference type="InterPro" id="IPR019888">
    <property type="entry name" value="Tscrpt_reg_AsnC-like"/>
</dbReference>
<gene>
    <name evidence="5" type="ORF">FACI_IFERC00001G1654</name>
</gene>
<dbReference type="HOGENOM" id="CLU_091233_5_4_2"/>
<dbReference type="SUPFAM" id="SSF54909">
    <property type="entry name" value="Dimeric alpha+beta barrel"/>
    <property type="match status" value="1"/>
</dbReference>
<dbReference type="GO" id="GO:0043200">
    <property type="term" value="P:response to amino acid"/>
    <property type="evidence" value="ECO:0007669"/>
    <property type="project" value="TreeGrafter"/>
</dbReference>
<keyword evidence="2" id="KW-0238">DNA-binding</keyword>
<dbReference type="GO" id="GO:0043565">
    <property type="term" value="F:sequence-specific DNA binding"/>
    <property type="evidence" value="ECO:0007669"/>
    <property type="project" value="InterPro"/>
</dbReference>
<dbReference type="PANTHER" id="PTHR30154">
    <property type="entry name" value="LEUCINE-RESPONSIVE REGULATORY PROTEIN"/>
    <property type="match status" value="1"/>
</dbReference>
<dbReference type="PANTHER" id="PTHR30154:SF34">
    <property type="entry name" value="TRANSCRIPTIONAL REGULATOR AZLB"/>
    <property type="match status" value="1"/>
</dbReference>
<dbReference type="InterPro" id="IPR011008">
    <property type="entry name" value="Dimeric_a/b-barrel"/>
</dbReference>
<keyword evidence="3" id="KW-0804">Transcription</keyword>
<evidence type="ECO:0000259" key="4">
    <source>
        <dbReference type="PROSITE" id="PS50956"/>
    </source>
</evidence>
<sequence>MNLYYMEYEISKLDKTIIKMLIKNTRITVREIAAQTGISEPTVKKKITGMLERGIIKQFTCNIDMAKFGYNISFITMVRIFNATNSETIARKLMKINEVYSVDMITGEYDLILRGYSKNQEDLYNVLTKIQFVAGIEHLFTNIIIQSMGTKTVVPA</sequence>
<name>S0ATV2_FERAC</name>
<dbReference type="PRINTS" id="PR00033">
    <property type="entry name" value="HTHASNC"/>
</dbReference>